<sequence length="246" mass="28488">MPLQKITKILILICTVSFMATCTSSTHFPKDFKPWSVRIYHPYLYSTSAFYVQGYNKKYDKVFPLLRPSYSFYMYSMSDIRRALGWQAYDGYGVALAISGTTSQMDLGSKILPDQVSIEWEAYDYAIYQTVLNVTDEMKTVMLQPHPEPMGWDQDCYQTTFAFGLLPDGRAKVWLYGCRIFTYVGELEPKSKKREKPRAYYGDDNGFHLRANELGAKAEPIPWEKVEKVYYSAKKYTVNTLEEALK</sequence>
<name>U3A5F7_9VIBR</name>
<reference evidence="2 3" key="1">
    <citation type="submission" date="2013-09" db="EMBL/GenBank/DDBJ databases">
        <title>Whole genome shotgun sequence of Vibrio azureus NBRC 104587.</title>
        <authorList>
            <person name="Isaki S."/>
            <person name="Hosoyama A."/>
            <person name="Numata M."/>
            <person name="Hashimoto M."/>
            <person name="Hosoyama Y."/>
            <person name="Tsuchikane K."/>
            <person name="Noguchi M."/>
            <person name="Hirakata S."/>
            <person name="Ichikawa N."/>
            <person name="Ohji S."/>
            <person name="Yamazoe A."/>
            <person name="Fujita N."/>
        </authorList>
    </citation>
    <scope>NUCLEOTIDE SEQUENCE [LARGE SCALE GENOMIC DNA]</scope>
    <source>
        <strain evidence="2 3">NBRC 104587</strain>
    </source>
</reference>
<feature type="signal peptide" evidence="1">
    <location>
        <begin position="1"/>
        <end position="20"/>
    </location>
</feature>
<organism evidence="2 3">
    <name type="scientific">Vibrio azureus NBRC 104587</name>
    <dbReference type="NCBI Taxonomy" id="1219077"/>
    <lineage>
        <taxon>Bacteria</taxon>
        <taxon>Pseudomonadati</taxon>
        <taxon>Pseudomonadota</taxon>
        <taxon>Gammaproteobacteria</taxon>
        <taxon>Vibrionales</taxon>
        <taxon>Vibrionaceae</taxon>
        <taxon>Vibrio</taxon>
    </lineage>
</organism>
<evidence type="ECO:0000313" key="2">
    <source>
        <dbReference type="EMBL" id="GAD75236.1"/>
    </source>
</evidence>
<protein>
    <recommendedName>
        <fullName evidence="4">DUF2931 family protein</fullName>
    </recommendedName>
</protein>
<keyword evidence="1" id="KW-0732">Signal</keyword>
<dbReference type="AlphaFoldDB" id="U3A5F7"/>
<dbReference type="OrthoDB" id="5830811at2"/>
<dbReference type="Proteomes" id="UP000016567">
    <property type="component" value="Unassembled WGS sequence"/>
</dbReference>
<evidence type="ECO:0000313" key="3">
    <source>
        <dbReference type="Proteomes" id="UP000016567"/>
    </source>
</evidence>
<evidence type="ECO:0000256" key="1">
    <source>
        <dbReference type="SAM" id="SignalP"/>
    </source>
</evidence>
<evidence type="ECO:0008006" key="4">
    <source>
        <dbReference type="Google" id="ProtNLM"/>
    </source>
</evidence>
<dbReference type="InterPro" id="IPR021326">
    <property type="entry name" value="DUF2931"/>
</dbReference>
<dbReference type="RefSeq" id="WP_021708995.1">
    <property type="nucleotide sequence ID" value="NZ_BAOB01000673.1"/>
</dbReference>
<dbReference type="eggNOG" id="ENOG502ZTMN">
    <property type="taxonomic scope" value="Bacteria"/>
</dbReference>
<proteinExistence type="predicted"/>
<accession>U3A5F7</accession>
<dbReference type="Pfam" id="PF11153">
    <property type="entry name" value="DUF2931"/>
    <property type="match status" value="1"/>
</dbReference>
<comment type="caution">
    <text evidence="2">The sequence shown here is derived from an EMBL/GenBank/DDBJ whole genome shotgun (WGS) entry which is preliminary data.</text>
</comment>
<feature type="chain" id="PRO_5004637634" description="DUF2931 family protein" evidence="1">
    <location>
        <begin position="21"/>
        <end position="246"/>
    </location>
</feature>
<gene>
    <name evidence="2" type="ORF">VAZ01S_023_00020</name>
</gene>
<keyword evidence="3" id="KW-1185">Reference proteome</keyword>
<dbReference type="EMBL" id="BATL01000023">
    <property type="protein sequence ID" value="GAD75236.1"/>
    <property type="molecule type" value="Genomic_DNA"/>
</dbReference>